<comment type="similarity">
    <text evidence="2">Belongs to the MGMT family.</text>
</comment>
<sequence length="173" mass="18992">MQSIELPHGGLINFEERPAKRAQLAHFSFRLPMAMVHVSHAEDVVVSIELSAIGAPASSLTPQQRRIARSIEELWRGKPQNLILQGPLTEFSMAVWQALVELSPGSTISYTTLAERAGNPRAARAVARVMSQNTQALVLPCHRVIGKSGALTGYRWGEDIKAALIEFEKLQLS</sequence>
<dbReference type="Pfam" id="PF01035">
    <property type="entry name" value="DNA_binding_1"/>
    <property type="match status" value="1"/>
</dbReference>
<dbReference type="InterPro" id="IPR036217">
    <property type="entry name" value="MethylDNA_cys_MeTrfase_DNAb"/>
</dbReference>
<accession>A0A3M0A2Y0</accession>
<dbReference type="EMBL" id="REFJ01000005">
    <property type="protein sequence ID" value="RMA78804.1"/>
    <property type="molecule type" value="Genomic_DNA"/>
</dbReference>
<comment type="catalytic activity">
    <reaction evidence="8">
        <text>a 6-O-methyl-2'-deoxyguanosine in DNA + L-cysteinyl-[protein] = S-methyl-L-cysteinyl-[protein] + a 2'-deoxyguanosine in DNA</text>
        <dbReference type="Rhea" id="RHEA:24000"/>
        <dbReference type="Rhea" id="RHEA-COMP:10131"/>
        <dbReference type="Rhea" id="RHEA-COMP:10132"/>
        <dbReference type="Rhea" id="RHEA-COMP:11367"/>
        <dbReference type="Rhea" id="RHEA-COMP:11368"/>
        <dbReference type="ChEBI" id="CHEBI:29950"/>
        <dbReference type="ChEBI" id="CHEBI:82612"/>
        <dbReference type="ChEBI" id="CHEBI:85445"/>
        <dbReference type="ChEBI" id="CHEBI:85448"/>
        <dbReference type="EC" id="2.1.1.63"/>
    </reaction>
</comment>
<evidence type="ECO:0000256" key="2">
    <source>
        <dbReference type="ARBA" id="ARBA00008711"/>
    </source>
</evidence>
<evidence type="ECO:0000256" key="4">
    <source>
        <dbReference type="ARBA" id="ARBA00022603"/>
    </source>
</evidence>
<keyword evidence="6" id="KW-0227">DNA damage</keyword>
<dbReference type="InterPro" id="IPR036388">
    <property type="entry name" value="WH-like_DNA-bd_sf"/>
</dbReference>
<name>A0A3M0A2Y0_9GAMM</name>
<keyword evidence="4 10" id="KW-0489">Methyltransferase</keyword>
<keyword evidence="5 10" id="KW-0808">Transferase</keyword>
<evidence type="ECO:0000256" key="3">
    <source>
        <dbReference type="ARBA" id="ARBA00011918"/>
    </source>
</evidence>
<dbReference type="SUPFAM" id="SSF46767">
    <property type="entry name" value="Methylated DNA-protein cysteine methyltransferase, C-terminal domain"/>
    <property type="match status" value="1"/>
</dbReference>
<comment type="catalytic activity">
    <reaction evidence="1">
        <text>a 4-O-methyl-thymidine in DNA + L-cysteinyl-[protein] = a thymidine in DNA + S-methyl-L-cysteinyl-[protein]</text>
        <dbReference type="Rhea" id="RHEA:53428"/>
        <dbReference type="Rhea" id="RHEA-COMP:10131"/>
        <dbReference type="Rhea" id="RHEA-COMP:10132"/>
        <dbReference type="Rhea" id="RHEA-COMP:13555"/>
        <dbReference type="Rhea" id="RHEA-COMP:13556"/>
        <dbReference type="ChEBI" id="CHEBI:29950"/>
        <dbReference type="ChEBI" id="CHEBI:82612"/>
        <dbReference type="ChEBI" id="CHEBI:137386"/>
        <dbReference type="ChEBI" id="CHEBI:137387"/>
        <dbReference type="EC" id="2.1.1.63"/>
    </reaction>
</comment>
<evidence type="ECO:0000256" key="8">
    <source>
        <dbReference type="ARBA" id="ARBA00049348"/>
    </source>
</evidence>
<dbReference type="InterPro" id="IPR001497">
    <property type="entry name" value="MethylDNA_cys_MeTrfase_AS"/>
</dbReference>
<gene>
    <name evidence="10" type="ORF">DFR27_2143</name>
</gene>
<organism evidence="10 11">
    <name type="scientific">Umboniibacter marinipuniceus</name>
    <dbReference type="NCBI Taxonomy" id="569599"/>
    <lineage>
        <taxon>Bacteria</taxon>
        <taxon>Pseudomonadati</taxon>
        <taxon>Pseudomonadota</taxon>
        <taxon>Gammaproteobacteria</taxon>
        <taxon>Cellvibrionales</taxon>
        <taxon>Cellvibrionaceae</taxon>
        <taxon>Umboniibacter</taxon>
    </lineage>
</organism>
<evidence type="ECO:0000256" key="5">
    <source>
        <dbReference type="ARBA" id="ARBA00022679"/>
    </source>
</evidence>
<evidence type="ECO:0000259" key="9">
    <source>
        <dbReference type="Pfam" id="PF01035"/>
    </source>
</evidence>
<comment type="caution">
    <text evidence="10">The sequence shown here is derived from an EMBL/GenBank/DDBJ whole genome shotgun (WGS) entry which is preliminary data.</text>
</comment>
<dbReference type="PANTHER" id="PTHR10815">
    <property type="entry name" value="METHYLATED-DNA--PROTEIN-CYSTEINE METHYLTRANSFERASE"/>
    <property type="match status" value="1"/>
</dbReference>
<dbReference type="RefSeq" id="WP_211327625.1">
    <property type="nucleotide sequence ID" value="NZ_REFJ01000005.1"/>
</dbReference>
<dbReference type="EC" id="2.1.1.63" evidence="3"/>
<evidence type="ECO:0000256" key="7">
    <source>
        <dbReference type="ARBA" id="ARBA00023204"/>
    </source>
</evidence>
<keyword evidence="7" id="KW-0234">DNA repair</keyword>
<dbReference type="AlphaFoldDB" id="A0A3M0A2Y0"/>
<dbReference type="Gene3D" id="1.10.10.10">
    <property type="entry name" value="Winged helix-like DNA-binding domain superfamily/Winged helix DNA-binding domain"/>
    <property type="match status" value="1"/>
</dbReference>
<evidence type="ECO:0000256" key="6">
    <source>
        <dbReference type="ARBA" id="ARBA00022763"/>
    </source>
</evidence>
<feature type="domain" description="Methylated-DNA-[protein]-cysteine S-methyltransferase DNA binding" evidence="9">
    <location>
        <begin position="90"/>
        <end position="169"/>
    </location>
</feature>
<evidence type="ECO:0000313" key="10">
    <source>
        <dbReference type="EMBL" id="RMA78804.1"/>
    </source>
</evidence>
<keyword evidence="11" id="KW-1185">Reference proteome</keyword>
<dbReference type="NCBIfam" id="TIGR00589">
    <property type="entry name" value="ogt"/>
    <property type="match status" value="1"/>
</dbReference>
<proteinExistence type="inferred from homology"/>
<dbReference type="CDD" id="cd06445">
    <property type="entry name" value="ATase"/>
    <property type="match status" value="1"/>
</dbReference>
<evidence type="ECO:0000256" key="1">
    <source>
        <dbReference type="ARBA" id="ARBA00001286"/>
    </source>
</evidence>
<dbReference type="GO" id="GO:0032259">
    <property type="term" value="P:methylation"/>
    <property type="evidence" value="ECO:0007669"/>
    <property type="project" value="UniProtKB-KW"/>
</dbReference>
<reference evidence="10 11" key="1">
    <citation type="submission" date="2018-10" db="EMBL/GenBank/DDBJ databases">
        <title>Genomic Encyclopedia of Type Strains, Phase IV (KMG-IV): sequencing the most valuable type-strain genomes for metagenomic binning, comparative biology and taxonomic classification.</title>
        <authorList>
            <person name="Goeker M."/>
        </authorList>
    </citation>
    <scope>NUCLEOTIDE SEQUENCE [LARGE SCALE GENOMIC DNA]</scope>
    <source>
        <strain evidence="10 11">DSM 25080</strain>
    </source>
</reference>
<evidence type="ECO:0000313" key="11">
    <source>
        <dbReference type="Proteomes" id="UP000267187"/>
    </source>
</evidence>
<dbReference type="Proteomes" id="UP000267187">
    <property type="component" value="Unassembled WGS sequence"/>
</dbReference>
<dbReference type="GO" id="GO:0003908">
    <property type="term" value="F:methylated-DNA-[protein]-cysteine S-methyltransferase activity"/>
    <property type="evidence" value="ECO:0007669"/>
    <property type="project" value="UniProtKB-EC"/>
</dbReference>
<dbReference type="PANTHER" id="PTHR10815:SF13">
    <property type="entry name" value="METHYLATED-DNA--PROTEIN-CYSTEINE METHYLTRANSFERASE"/>
    <property type="match status" value="1"/>
</dbReference>
<dbReference type="FunFam" id="1.10.10.10:FF:000214">
    <property type="entry name" value="Methylated-DNA--protein-cysteine methyltransferase"/>
    <property type="match status" value="1"/>
</dbReference>
<protein>
    <recommendedName>
        <fullName evidence="3">methylated-DNA--[protein]-cysteine S-methyltransferase</fullName>
        <ecNumber evidence="3">2.1.1.63</ecNumber>
    </recommendedName>
</protein>
<dbReference type="InterPro" id="IPR014048">
    <property type="entry name" value="MethylDNA_cys_MeTrfase_DNA-bd"/>
</dbReference>
<dbReference type="PROSITE" id="PS00374">
    <property type="entry name" value="MGMT"/>
    <property type="match status" value="1"/>
</dbReference>
<dbReference type="GO" id="GO:0006281">
    <property type="term" value="P:DNA repair"/>
    <property type="evidence" value="ECO:0007669"/>
    <property type="project" value="UniProtKB-KW"/>
</dbReference>